<sequence length="178" mass="20897">MEEGVKDNAASPPKPRLTNQSRDVLSMRLLQILLLFLLLSLGISVVGIHMIKFLNNHHLDHVSSTTLISMYDHGTVTLEIIIRPPLNVWHTKNERPDGRGRYRNGMEPEITLSHWRKGSQWFEINRKLALEIVQDITYYPKFEEFCKPPCYVHEHYFFTMLSIENRILLANRTLKWTD</sequence>
<dbReference type="InterPro" id="IPR003406">
    <property type="entry name" value="Glyco_trans_14"/>
</dbReference>
<evidence type="ECO:0000313" key="7">
    <source>
        <dbReference type="EMBL" id="CAF2055367.1"/>
    </source>
</evidence>
<evidence type="ECO:0000313" key="8">
    <source>
        <dbReference type="EMBL" id="CDY33862.1"/>
    </source>
</evidence>
<name>A0A078H8J9_BRANA</name>
<dbReference type="PANTHER" id="PTHR31042:SF81">
    <property type="entry name" value="CORE-2_I-BRANCHING BETA-1,6-N-ACETYLGLUCOSAMINYLTRANSFERASE FAMILY PROTEIN"/>
    <property type="match status" value="1"/>
</dbReference>
<reference evidence="8 9" key="1">
    <citation type="journal article" date="2014" name="Science">
        <title>Plant genetics. Early allopolyploid evolution in the post-Neolithic Brassica napus oilseed genome.</title>
        <authorList>
            <person name="Chalhoub B."/>
            <person name="Denoeud F."/>
            <person name="Liu S."/>
            <person name="Parkin I.A."/>
            <person name="Tang H."/>
            <person name="Wang X."/>
            <person name="Chiquet J."/>
            <person name="Belcram H."/>
            <person name="Tong C."/>
            <person name="Samans B."/>
            <person name="Correa M."/>
            <person name="Da Silva C."/>
            <person name="Just J."/>
            <person name="Falentin C."/>
            <person name="Koh C.S."/>
            <person name="Le Clainche I."/>
            <person name="Bernard M."/>
            <person name="Bento P."/>
            <person name="Noel B."/>
            <person name="Labadie K."/>
            <person name="Alberti A."/>
            <person name="Charles M."/>
            <person name="Arnaud D."/>
            <person name="Guo H."/>
            <person name="Daviaud C."/>
            <person name="Alamery S."/>
            <person name="Jabbari K."/>
            <person name="Zhao M."/>
            <person name="Edger P.P."/>
            <person name="Chelaifa H."/>
            <person name="Tack D."/>
            <person name="Lassalle G."/>
            <person name="Mestiri I."/>
            <person name="Schnel N."/>
            <person name="Le Paslier M.C."/>
            <person name="Fan G."/>
            <person name="Renault V."/>
            <person name="Bayer P.E."/>
            <person name="Golicz A.A."/>
            <person name="Manoli S."/>
            <person name="Lee T.H."/>
            <person name="Thi V.H."/>
            <person name="Chalabi S."/>
            <person name="Hu Q."/>
            <person name="Fan C."/>
            <person name="Tollenaere R."/>
            <person name="Lu Y."/>
            <person name="Battail C."/>
            <person name="Shen J."/>
            <person name="Sidebottom C.H."/>
            <person name="Wang X."/>
            <person name="Canaguier A."/>
            <person name="Chauveau A."/>
            <person name="Berard A."/>
            <person name="Deniot G."/>
            <person name="Guan M."/>
            <person name="Liu Z."/>
            <person name="Sun F."/>
            <person name="Lim Y.P."/>
            <person name="Lyons E."/>
            <person name="Town C.D."/>
            <person name="Bancroft I."/>
            <person name="Wang X."/>
            <person name="Meng J."/>
            <person name="Ma J."/>
            <person name="Pires J.C."/>
            <person name="King G.J."/>
            <person name="Brunel D."/>
            <person name="Delourme R."/>
            <person name="Renard M."/>
            <person name="Aury J.M."/>
            <person name="Adams K.L."/>
            <person name="Batley J."/>
            <person name="Snowdon R.J."/>
            <person name="Tost J."/>
            <person name="Edwards D."/>
            <person name="Zhou Y."/>
            <person name="Hua W."/>
            <person name="Sharpe A.G."/>
            <person name="Paterson A.H."/>
            <person name="Guan C."/>
            <person name="Wincker P."/>
        </authorList>
    </citation>
    <scope>NUCLEOTIDE SEQUENCE [LARGE SCALE GENOMIC DNA]</scope>
    <source>
        <strain evidence="9">cv. Darmor-bzh</strain>
    </source>
</reference>
<dbReference type="PANTHER" id="PTHR31042">
    <property type="entry name" value="CORE-2/I-BRANCHING BETA-1,6-N-ACETYLGLUCOSAMINYLTRANSFERASE FAMILY PROTEIN-RELATED"/>
    <property type="match status" value="1"/>
</dbReference>
<reference evidence="7" key="3">
    <citation type="submission" date="2021-01" db="EMBL/GenBank/DDBJ databases">
        <authorList>
            <consortium name="Genoscope - CEA"/>
            <person name="William W."/>
        </authorList>
    </citation>
    <scope>NUCLEOTIDE SEQUENCE</scope>
</reference>
<evidence type="ECO:0000256" key="4">
    <source>
        <dbReference type="ARBA" id="ARBA00023136"/>
    </source>
</evidence>
<dbReference type="AlphaFoldDB" id="A0A078H8J9"/>
<keyword evidence="2" id="KW-0328">Glycosyltransferase</keyword>
<feature type="transmembrane region" description="Helical" evidence="6">
    <location>
        <begin position="29"/>
        <end position="51"/>
    </location>
</feature>
<dbReference type="Proteomes" id="UP001295469">
    <property type="component" value="Chromosome C06"/>
</dbReference>
<reference evidence="8" key="2">
    <citation type="submission" date="2014-06" db="EMBL/GenBank/DDBJ databases">
        <authorList>
            <person name="Genoscope - CEA"/>
        </authorList>
    </citation>
    <scope>NUCLEOTIDE SEQUENCE</scope>
</reference>
<dbReference type="GO" id="GO:0016757">
    <property type="term" value="F:glycosyltransferase activity"/>
    <property type="evidence" value="ECO:0007669"/>
    <property type="project" value="UniProtKB-KW"/>
</dbReference>
<evidence type="ECO:0000256" key="1">
    <source>
        <dbReference type="ARBA" id="ARBA00004606"/>
    </source>
</evidence>
<keyword evidence="4 6" id="KW-0472">Membrane</keyword>
<evidence type="ECO:0000313" key="9">
    <source>
        <dbReference type="Proteomes" id="UP000028999"/>
    </source>
</evidence>
<dbReference type="EMBL" id="HG994370">
    <property type="protein sequence ID" value="CAF2055367.1"/>
    <property type="molecule type" value="Genomic_DNA"/>
</dbReference>
<gene>
    <name evidence="8" type="primary">BnaC06g04910D</name>
    <name evidence="7" type="ORF">DARMORV10_C06P07070.1</name>
    <name evidence="8" type="ORF">GSBRNA2T00055343001</name>
</gene>
<keyword evidence="3" id="KW-0808">Transferase</keyword>
<evidence type="ECO:0000256" key="2">
    <source>
        <dbReference type="ARBA" id="ARBA00022676"/>
    </source>
</evidence>
<dbReference type="STRING" id="3708.A0A078H8J9"/>
<keyword evidence="9" id="KW-1185">Reference proteome</keyword>
<organism evidence="8 9">
    <name type="scientific">Brassica napus</name>
    <name type="common">Rape</name>
    <dbReference type="NCBI Taxonomy" id="3708"/>
    <lineage>
        <taxon>Eukaryota</taxon>
        <taxon>Viridiplantae</taxon>
        <taxon>Streptophyta</taxon>
        <taxon>Embryophyta</taxon>
        <taxon>Tracheophyta</taxon>
        <taxon>Spermatophyta</taxon>
        <taxon>Magnoliopsida</taxon>
        <taxon>eudicotyledons</taxon>
        <taxon>Gunneridae</taxon>
        <taxon>Pentapetalae</taxon>
        <taxon>rosids</taxon>
        <taxon>malvids</taxon>
        <taxon>Brassicales</taxon>
        <taxon>Brassicaceae</taxon>
        <taxon>Brassiceae</taxon>
        <taxon>Brassica</taxon>
    </lineage>
</organism>
<dbReference type="GO" id="GO:0016020">
    <property type="term" value="C:membrane"/>
    <property type="evidence" value="ECO:0007669"/>
    <property type="project" value="UniProtKB-SubCell"/>
</dbReference>
<keyword evidence="6" id="KW-0812">Transmembrane</keyword>
<protein>
    <submittedName>
        <fullName evidence="7">(rape) hypothetical protein</fullName>
    </submittedName>
    <submittedName>
        <fullName evidence="8">BnaC06g04910D protein</fullName>
    </submittedName>
</protein>
<dbReference type="EMBL" id="LK032323">
    <property type="protein sequence ID" value="CDY33862.1"/>
    <property type="molecule type" value="Genomic_DNA"/>
</dbReference>
<dbReference type="PaxDb" id="3708-A0A078H8J9"/>
<accession>A0A078H8J9</accession>
<dbReference type="InterPro" id="IPR044174">
    <property type="entry name" value="BC10-like"/>
</dbReference>
<evidence type="ECO:0000256" key="6">
    <source>
        <dbReference type="SAM" id="Phobius"/>
    </source>
</evidence>
<evidence type="ECO:0000256" key="3">
    <source>
        <dbReference type="ARBA" id="ARBA00022679"/>
    </source>
</evidence>
<keyword evidence="6" id="KW-1133">Transmembrane helix</keyword>
<proteinExistence type="predicted"/>
<evidence type="ECO:0000256" key="5">
    <source>
        <dbReference type="ARBA" id="ARBA00023180"/>
    </source>
</evidence>
<dbReference type="Gramene" id="CDY33862">
    <property type="protein sequence ID" value="CDY33862"/>
    <property type="gene ID" value="GSBRNA2T00055343001"/>
</dbReference>
<dbReference type="Proteomes" id="UP000028999">
    <property type="component" value="Unassembled WGS sequence"/>
</dbReference>
<dbReference type="Pfam" id="PF02485">
    <property type="entry name" value="Branch"/>
    <property type="match status" value="1"/>
</dbReference>
<comment type="subcellular location">
    <subcellularLocation>
        <location evidence="1">Membrane</location>
        <topology evidence="1">Single-pass type II membrane protein</topology>
    </subcellularLocation>
</comment>
<keyword evidence="5" id="KW-0325">Glycoprotein</keyword>